<comment type="similarity">
    <text evidence="2 12">Belongs to the amiloride-sensitive sodium channel (TC 1.A.6) family.</text>
</comment>
<name>A0A7R9H179_TIMPO</name>
<keyword evidence="3 12" id="KW-0813">Transport</keyword>
<evidence type="ECO:0000256" key="4">
    <source>
        <dbReference type="ARBA" id="ARBA00022461"/>
    </source>
</evidence>
<sequence length="483" mass="54840">MSCLDRSKNYCLNSSLHGLRFIAASDSHWTERVFWLCMCAGSWYFAAKIIMSSIDNFNSNTISLVVETSYLDWNTEFPSVSVCESKNEDKLKKFINKYYDDEDTRQMFFRQKALRNIAFFKGEANDVKQCYKIVAEEQIYNEVLKCPTANISEISYKIRSTCSEMFKTCDWNGKSINCCDYFLPIETEMGICYSINNIQANLQCVPPGFGWGSVQFLGVGHSSCDVSEILFSLDSGGKRSLSHGGGNVPGRTLCPTLSRLNRIADTSREECPTLETARSPTQNPVYIHSTSDVPNLNFKESDKFEIKPKESMLVLFALKDVTNENGVKDVDISQRKCRFPAENELTVYRYYSYSGCIVQCRIEKQMRLCNCTTHFAPGNSELAFDRLSYKLCVLTALILMAYDSIDSHQYRIICIYNIAVFSHSCRRPVRPERLYFEVMSMPPVWGRSAKGSKAEPVVLDVGQTGSLGRPKLRVCWLLGDLVS</sequence>
<dbReference type="GO" id="GO:0005886">
    <property type="term" value="C:plasma membrane"/>
    <property type="evidence" value="ECO:0007669"/>
    <property type="project" value="TreeGrafter"/>
</dbReference>
<dbReference type="Gene3D" id="2.60.470.10">
    <property type="entry name" value="Acid-sensing ion channels like domains"/>
    <property type="match status" value="1"/>
</dbReference>
<keyword evidence="4 12" id="KW-0894">Sodium channel</keyword>
<keyword evidence="8 12" id="KW-0406">Ion transport</keyword>
<gene>
    <name evidence="13" type="ORF">TPSB3V08_LOCUS4796</name>
</gene>
<evidence type="ECO:0000313" key="13">
    <source>
        <dbReference type="EMBL" id="CAD7405063.1"/>
    </source>
</evidence>
<evidence type="ECO:0000256" key="1">
    <source>
        <dbReference type="ARBA" id="ARBA00004141"/>
    </source>
</evidence>
<evidence type="ECO:0000256" key="11">
    <source>
        <dbReference type="ARBA" id="ARBA00023303"/>
    </source>
</evidence>
<keyword evidence="11 12" id="KW-0407">Ion channel</keyword>
<evidence type="ECO:0000256" key="3">
    <source>
        <dbReference type="ARBA" id="ARBA00022448"/>
    </source>
</evidence>
<evidence type="ECO:0000256" key="8">
    <source>
        <dbReference type="ARBA" id="ARBA00023065"/>
    </source>
</evidence>
<evidence type="ECO:0000256" key="2">
    <source>
        <dbReference type="ARBA" id="ARBA00007193"/>
    </source>
</evidence>
<keyword evidence="10 12" id="KW-0739">Sodium transport</keyword>
<evidence type="ECO:0000256" key="5">
    <source>
        <dbReference type="ARBA" id="ARBA00022692"/>
    </source>
</evidence>
<keyword evidence="6" id="KW-1133">Transmembrane helix</keyword>
<proteinExistence type="inferred from homology"/>
<keyword evidence="5 12" id="KW-0812">Transmembrane</keyword>
<dbReference type="PANTHER" id="PTHR11690:SF175">
    <property type="entry name" value="PICKPOCKET 13-RELATED"/>
    <property type="match status" value="1"/>
</dbReference>
<dbReference type="AlphaFoldDB" id="A0A7R9H179"/>
<reference evidence="13" key="1">
    <citation type="submission" date="2020-11" db="EMBL/GenBank/DDBJ databases">
        <authorList>
            <person name="Tran Van P."/>
        </authorList>
    </citation>
    <scope>NUCLEOTIDE SEQUENCE</scope>
</reference>
<evidence type="ECO:0000256" key="7">
    <source>
        <dbReference type="ARBA" id="ARBA00023053"/>
    </source>
</evidence>
<dbReference type="Pfam" id="PF00858">
    <property type="entry name" value="ASC"/>
    <property type="match status" value="1"/>
</dbReference>
<comment type="subcellular location">
    <subcellularLocation>
        <location evidence="1">Membrane</location>
        <topology evidence="1">Multi-pass membrane protein</topology>
    </subcellularLocation>
</comment>
<accession>A0A7R9H179</accession>
<keyword evidence="9" id="KW-0472">Membrane</keyword>
<evidence type="ECO:0008006" key="14">
    <source>
        <dbReference type="Google" id="ProtNLM"/>
    </source>
</evidence>
<organism evidence="13">
    <name type="scientific">Timema poppense</name>
    <name type="common">Walking stick</name>
    <dbReference type="NCBI Taxonomy" id="170557"/>
    <lineage>
        <taxon>Eukaryota</taxon>
        <taxon>Metazoa</taxon>
        <taxon>Ecdysozoa</taxon>
        <taxon>Arthropoda</taxon>
        <taxon>Hexapoda</taxon>
        <taxon>Insecta</taxon>
        <taxon>Pterygota</taxon>
        <taxon>Neoptera</taxon>
        <taxon>Polyneoptera</taxon>
        <taxon>Phasmatodea</taxon>
        <taxon>Timematodea</taxon>
        <taxon>Timematoidea</taxon>
        <taxon>Timematidae</taxon>
        <taxon>Timema</taxon>
    </lineage>
</organism>
<keyword evidence="7" id="KW-0915">Sodium</keyword>
<dbReference type="EMBL" id="OD002387">
    <property type="protein sequence ID" value="CAD7405063.1"/>
    <property type="molecule type" value="Genomic_DNA"/>
</dbReference>
<evidence type="ECO:0000256" key="9">
    <source>
        <dbReference type="ARBA" id="ARBA00023136"/>
    </source>
</evidence>
<dbReference type="GO" id="GO:0015280">
    <property type="term" value="F:ligand-gated sodium channel activity"/>
    <property type="evidence" value="ECO:0007669"/>
    <property type="project" value="TreeGrafter"/>
</dbReference>
<evidence type="ECO:0000256" key="10">
    <source>
        <dbReference type="ARBA" id="ARBA00023201"/>
    </source>
</evidence>
<protein>
    <recommendedName>
        <fullName evidence="14">Sodium channel protein Nach</fullName>
    </recommendedName>
</protein>
<evidence type="ECO:0000256" key="6">
    <source>
        <dbReference type="ARBA" id="ARBA00022989"/>
    </source>
</evidence>
<dbReference type="PANTHER" id="PTHR11690">
    <property type="entry name" value="AMILORIDE-SENSITIVE SODIUM CHANNEL-RELATED"/>
    <property type="match status" value="1"/>
</dbReference>
<dbReference type="InterPro" id="IPR001873">
    <property type="entry name" value="ENaC"/>
</dbReference>
<evidence type="ECO:0000256" key="12">
    <source>
        <dbReference type="RuleBase" id="RU000679"/>
    </source>
</evidence>